<dbReference type="Pfam" id="PF13438">
    <property type="entry name" value="DUF4113"/>
    <property type="match status" value="1"/>
</dbReference>
<reference evidence="2" key="1">
    <citation type="submission" date="2023-05" db="EMBL/GenBank/DDBJ databases">
        <authorList>
            <person name="Zhang X."/>
        </authorList>
    </citation>
    <scope>NUCLEOTIDE SEQUENCE</scope>
    <source>
        <strain evidence="2">YF14B1</strain>
    </source>
</reference>
<gene>
    <name evidence="2" type="ORF">QNI16_36285</name>
</gene>
<dbReference type="EMBL" id="JASJOS010000026">
    <property type="protein sequence ID" value="MDJ1485997.1"/>
    <property type="molecule type" value="Genomic_DNA"/>
</dbReference>
<dbReference type="RefSeq" id="WP_313989287.1">
    <property type="nucleotide sequence ID" value="NZ_JASJOS010000026.1"/>
</dbReference>
<feature type="domain" description="DUF4113" evidence="1">
    <location>
        <begin position="24"/>
        <end position="50"/>
    </location>
</feature>
<evidence type="ECO:0000259" key="1">
    <source>
        <dbReference type="Pfam" id="PF13438"/>
    </source>
</evidence>
<sequence length="51" mass="5498">MDGICPAHNQQTKRTFDECPSNPALMAVVDKINTWFGAVTVFLASNGTTQA</sequence>
<dbReference type="InterPro" id="IPR025188">
    <property type="entry name" value="DUF4113"/>
</dbReference>
<organism evidence="2 3">
    <name type="scientific">Xanthocytophaga flava</name>
    <dbReference type="NCBI Taxonomy" id="3048013"/>
    <lineage>
        <taxon>Bacteria</taxon>
        <taxon>Pseudomonadati</taxon>
        <taxon>Bacteroidota</taxon>
        <taxon>Cytophagia</taxon>
        <taxon>Cytophagales</taxon>
        <taxon>Rhodocytophagaceae</taxon>
        <taxon>Xanthocytophaga</taxon>
    </lineage>
</organism>
<proteinExistence type="predicted"/>
<dbReference type="Proteomes" id="UP001241110">
    <property type="component" value="Unassembled WGS sequence"/>
</dbReference>
<accession>A0AAE3QV17</accession>
<name>A0AAE3QV17_9BACT</name>
<protein>
    <submittedName>
        <fullName evidence="2">DUF4113 domain-containing protein</fullName>
    </submittedName>
</protein>
<evidence type="ECO:0000313" key="2">
    <source>
        <dbReference type="EMBL" id="MDJ1485997.1"/>
    </source>
</evidence>
<evidence type="ECO:0000313" key="3">
    <source>
        <dbReference type="Proteomes" id="UP001241110"/>
    </source>
</evidence>
<dbReference type="AlphaFoldDB" id="A0AAE3QV17"/>
<comment type="caution">
    <text evidence="2">The sequence shown here is derived from an EMBL/GenBank/DDBJ whole genome shotgun (WGS) entry which is preliminary data.</text>
</comment>